<dbReference type="InterPro" id="IPR037066">
    <property type="entry name" value="Plug_dom_sf"/>
</dbReference>
<organism evidence="6 7">
    <name type="scientific">Sphingobacterium hungaricum</name>
    <dbReference type="NCBI Taxonomy" id="2082723"/>
    <lineage>
        <taxon>Bacteria</taxon>
        <taxon>Pseudomonadati</taxon>
        <taxon>Bacteroidota</taxon>
        <taxon>Sphingobacteriia</taxon>
        <taxon>Sphingobacteriales</taxon>
        <taxon>Sphingobacteriaceae</taxon>
        <taxon>Sphingobacterium</taxon>
    </lineage>
</organism>
<dbReference type="InterPro" id="IPR012910">
    <property type="entry name" value="Plug_dom"/>
</dbReference>
<feature type="transmembrane region" description="Helical" evidence="4">
    <location>
        <begin position="12"/>
        <end position="29"/>
    </location>
</feature>
<name>A0A928UWX6_9SPHI</name>
<dbReference type="Gene3D" id="2.40.170.20">
    <property type="entry name" value="TonB-dependent receptor, beta-barrel domain"/>
    <property type="match status" value="1"/>
</dbReference>
<keyword evidence="3" id="KW-0998">Cell outer membrane</keyword>
<proteinExistence type="predicted"/>
<keyword evidence="7" id="KW-1185">Reference proteome</keyword>
<dbReference type="InterPro" id="IPR023996">
    <property type="entry name" value="TonB-dep_OMP_SusC/RagA"/>
</dbReference>
<dbReference type="GO" id="GO:0009279">
    <property type="term" value="C:cell outer membrane"/>
    <property type="evidence" value="ECO:0007669"/>
    <property type="project" value="UniProtKB-SubCell"/>
</dbReference>
<feature type="domain" description="TonB-dependent receptor plug" evidence="5">
    <location>
        <begin position="75"/>
        <end position="207"/>
    </location>
</feature>
<evidence type="ECO:0000313" key="7">
    <source>
        <dbReference type="Proteomes" id="UP000616201"/>
    </source>
</evidence>
<dbReference type="SUPFAM" id="SSF56935">
    <property type="entry name" value="Porins"/>
    <property type="match status" value="1"/>
</dbReference>
<evidence type="ECO:0000256" key="3">
    <source>
        <dbReference type="ARBA" id="ARBA00023237"/>
    </source>
</evidence>
<dbReference type="AlphaFoldDB" id="A0A928UWX6"/>
<dbReference type="Pfam" id="PF07715">
    <property type="entry name" value="Plug"/>
    <property type="match status" value="1"/>
</dbReference>
<evidence type="ECO:0000313" key="6">
    <source>
        <dbReference type="EMBL" id="MBE8712262.1"/>
    </source>
</evidence>
<dbReference type="EMBL" id="PRDK01000001">
    <property type="protein sequence ID" value="MBE8712262.1"/>
    <property type="molecule type" value="Genomic_DNA"/>
</dbReference>
<dbReference type="Gene3D" id="2.170.130.10">
    <property type="entry name" value="TonB-dependent receptor, plug domain"/>
    <property type="match status" value="1"/>
</dbReference>
<keyword evidence="4" id="KW-1133">Transmembrane helix</keyword>
<comment type="caution">
    <text evidence="6">The sequence shown here is derived from an EMBL/GenBank/DDBJ whole genome shotgun (WGS) entry which is preliminary data.</text>
</comment>
<gene>
    <name evidence="6" type="ORF">C4F49_01030</name>
</gene>
<reference evidence="6" key="1">
    <citation type="submission" date="2018-02" db="EMBL/GenBank/DDBJ databases">
        <authorList>
            <person name="Vasarhelyi B.M."/>
            <person name="Deshmukh S."/>
            <person name="Balint B."/>
            <person name="Kukolya J."/>
        </authorList>
    </citation>
    <scope>NUCLEOTIDE SEQUENCE</scope>
    <source>
        <strain evidence="6">KB22</strain>
    </source>
</reference>
<evidence type="ECO:0000256" key="2">
    <source>
        <dbReference type="ARBA" id="ARBA00023136"/>
    </source>
</evidence>
<evidence type="ECO:0000256" key="1">
    <source>
        <dbReference type="ARBA" id="ARBA00004442"/>
    </source>
</evidence>
<dbReference type="InterPro" id="IPR036942">
    <property type="entry name" value="Beta-barrel_TonB_sf"/>
</dbReference>
<dbReference type="NCBIfam" id="TIGR04056">
    <property type="entry name" value="OMP_RagA_SusC"/>
    <property type="match status" value="1"/>
</dbReference>
<dbReference type="Proteomes" id="UP000616201">
    <property type="component" value="Unassembled WGS sequence"/>
</dbReference>
<accession>A0A928UWX6</accession>
<keyword evidence="4" id="KW-0812">Transmembrane</keyword>
<keyword evidence="2 4" id="KW-0472">Membrane</keyword>
<protein>
    <submittedName>
        <fullName evidence="6">SusC/RagA family TonB-linked outer membrane protein</fullName>
    </submittedName>
</protein>
<evidence type="ECO:0000259" key="5">
    <source>
        <dbReference type="Pfam" id="PF07715"/>
    </source>
</evidence>
<evidence type="ECO:0000256" key="4">
    <source>
        <dbReference type="SAM" id="Phobius"/>
    </source>
</evidence>
<sequence>MQLKFLINFRKLFYVLSLFSISLCFQLIVNDVNASTLFVLQQDSTSLEKDIENEVDPSGAFVDTVVFIDKKIFTDKPQPISERSLKDISLSPFISLQQLLKAEKAGLTVFESTGEPGTNQHMFIRGISRPLLSKKDSYQSQPLVVLDGIPLIGEHPFSYMIQSYDLERIGTENNLLANIDIDNIESIRVLKDLSTMAIYGPMAANGVIEITSKRNVENNDRRISLNAFSGFVQRPSVTTINGSYENNFRKQFYDLYTTNGKYSDDDNYPVYLGDSLNNAYYGVSNWSDSYYKTSFQHGINGNISGGGPRANFQFALGNIKNSGIADQTQVERYNARFLLNLKPVKWLTFSSMINGNRLDRDRNRNLSSRYAMMSYFPDLSAPLAPNKEIYDSYLAQYDNSFDDNFSNIVEGYVNLKFEFEKFRFQSRIALDYNESYRDVFYSRPLMESNSFASNYYGFNQRLIFDNVASYDWMIDDKNTFYVEAGGKLQWDAHKYNYAYAYKGVNDFIKVNLLDNDPRNGDNPNYLNPTAFPRQLVYKYLDRTRHNLVSFHTQGTYNYDKKYTASVLLRYDGSSNAQPLARWLFTPVVSLGWNIKEDLLKDNSSLQGLNLRASAGRIGVLNQYDDFSQGPNYTAQVGFTGNVTVPGYNGFAVLTRPYESGWVGYDIPWAYSDQANLGIDASWEKRGLYASVDVYLKETKNQLIPIPSLSEYGYRYMHSAGMSVQNSGIDISFGGNIIENNSKELYWKSGLNFSFNSNKLTALPNGLDELVIDGRLLKVGERIDKFWLFENQGIYLTDADVPEFDGKKLAYNGITMKAGDPIWKDANNDQQINEDDRQLMGNIMPKVSGNWYHTVNYKNWDLNVNLFFNLGRQVVNQEMSNRFNFINNEGSKDLSAIKEITYWEKRGDYSKYPIYNPWSSVNAYQTDQDLFLENASFLKLRTVSLGYKMTDKMLSFLNEGASLYLYVTANNLFTITPYSGRDPELVNFLGYDNGNSHIIPKTYTIGFKLGL</sequence>
<comment type="subcellular location">
    <subcellularLocation>
        <location evidence="1">Cell outer membrane</location>
    </subcellularLocation>
</comment>